<protein>
    <submittedName>
        <fullName evidence="2">Chromosome 1 open reading frame 131</fullName>
    </submittedName>
</protein>
<feature type="compositionally biased region" description="Polar residues" evidence="1">
    <location>
        <begin position="146"/>
        <end position="156"/>
    </location>
</feature>
<reference evidence="3" key="1">
    <citation type="submission" date="2011-08" db="EMBL/GenBank/DDBJ databases">
        <title>The draft genome of Latimeria chalumnae.</title>
        <authorList>
            <person name="Di Palma F."/>
            <person name="Alfoldi J."/>
            <person name="Johnson J."/>
            <person name="Berlin A."/>
            <person name="Gnerre S."/>
            <person name="Jaffe D."/>
            <person name="MacCallum I."/>
            <person name="Young S."/>
            <person name="Walker B.J."/>
            <person name="Lander E."/>
            <person name="Lindblad-Toh K."/>
        </authorList>
    </citation>
    <scope>NUCLEOTIDE SEQUENCE [LARGE SCALE GENOMIC DNA]</scope>
    <source>
        <strain evidence="3">Wild caught</strain>
    </source>
</reference>
<dbReference type="InParanoid" id="H3B912"/>
<feature type="region of interest" description="Disordered" evidence="1">
    <location>
        <begin position="133"/>
        <end position="169"/>
    </location>
</feature>
<dbReference type="STRING" id="7897.ENSLACP00000018383"/>
<feature type="compositionally biased region" description="Basic and acidic residues" evidence="1">
    <location>
        <begin position="35"/>
        <end position="46"/>
    </location>
</feature>
<dbReference type="Bgee" id="ENSLACG00000016190">
    <property type="expression patterns" value="Expressed in pectoral fin and 6 other cell types or tissues"/>
</dbReference>
<dbReference type="eggNOG" id="ENOG502S2E3">
    <property type="taxonomic scope" value="Eukaryota"/>
</dbReference>
<dbReference type="HOGENOM" id="CLU_081604_0_0_1"/>
<keyword evidence="3" id="KW-1185">Reference proteome</keyword>
<dbReference type="EMBL" id="AFYH01046720">
    <property type="status" value="NOT_ANNOTATED_CDS"/>
    <property type="molecule type" value="Genomic_DNA"/>
</dbReference>
<reference evidence="2" key="3">
    <citation type="submission" date="2025-09" db="UniProtKB">
        <authorList>
            <consortium name="Ensembl"/>
        </authorList>
    </citation>
    <scope>IDENTIFICATION</scope>
</reference>
<organism evidence="2 3">
    <name type="scientific">Latimeria chalumnae</name>
    <name type="common">Coelacanth</name>
    <dbReference type="NCBI Taxonomy" id="7897"/>
    <lineage>
        <taxon>Eukaryota</taxon>
        <taxon>Metazoa</taxon>
        <taxon>Chordata</taxon>
        <taxon>Craniata</taxon>
        <taxon>Vertebrata</taxon>
        <taxon>Euteleostomi</taxon>
        <taxon>Coelacanthiformes</taxon>
        <taxon>Coelacanthidae</taxon>
        <taxon>Latimeria</taxon>
    </lineage>
</organism>
<accession>H3B912</accession>
<name>H3B912_LATCH</name>
<evidence type="ECO:0000313" key="3">
    <source>
        <dbReference type="Proteomes" id="UP000008672"/>
    </source>
</evidence>
<dbReference type="AlphaFoldDB" id="H3B912"/>
<gene>
    <name evidence="2" type="primary">C1orf131</name>
    <name evidence="2" type="synonym">FSAF1</name>
</gene>
<evidence type="ECO:0000313" key="2">
    <source>
        <dbReference type="Ensembl" id="ENSLACP00000018383.1"/>
    </source>
</evidence>
<dbReference type="InterPro" id="IPR027973">
    <property type="entry name" value="FSAF1-like"/>
</dbReference>
<dbReference type="PANTHER" id="PTHR28366:SF1">
    <property type="entry name" value="CHROMOSOME 1 OPEN READING FRAME 131"/>
    <property type="match status" value="1"/>
</dbReference>
<feature type="compositionally biased region" description="Basic and acidic residues" evidence="1">
    <location>
        <begin position="53"/>
        <end position="71"/>
    </location>
</feature>
<proteinExistence type="predicted"/>
<feature type="region of interest" description="Disordered" evidence="1">
    <location>
        <begin position="234"/>
        <end position="272"/>
    </location>
</feature>
<reference evidence="2" key="2">
    <citation type="submission" date="2025-08" db="UniProtKB">
        <authorList>
            <consortium name="Ensembl"/>
        </authorList>
    </citation>
    <scope>IDENTIFICATION</scope>
</reference>
<feature type="compositionally biased region" description="Basic and acidic residues" evidence="1">
    <location>
        <begin position="234"/>
        <end position="256"/>
    </location>
</feature>
<dbReference type="Proteomes" id="UP000008672">
    <property type="component" value="Unassembled WGS sequence"/>
</dbReference>
<dbReference type="FunCoup" id="H3B912">
    <property type="interactions" value="990"/>
</dbReference>
<evidence type="ECO:0000256" key="1">
    <source>
        <dbReference type="SAM" id="MobiDB-lite"/>
    </source>
</evidence>
<feature type="region of interest" description="Disordered" evidence="1">
    <location>
        <begin position="35"/>
        <end position="79"/>
    </location>
</feature>
<dbReference type="Ensembl" id="ENSLACT00000018516.1">
    <property type="protein sequence ID" value="ENSLACP00000018383.1"/>
    <property type="gene ID" value="ENSLACG00000016190.1"/>
</dbReference>
<dbReference type="PANTHER" id="PTHR28366">
    <property type="entry name" value="CHROMOSOME 1 OPEN READING FRAME 131"/>
    <property type="match status" value="1"/>
</dbReference>
<dbReference type="EMBL" id="AFYH01046719">
    <property type="status" value="NOT_ANNOTATED_CDS"/>
    <property type="molecule type" value="Genomic_DNA"/>
</dbReference>
<dbReference type="GeneTree" id="ENSGT00390000017022"/>
<dbReference type="InterPro" id="IPR052852">
    <property type="entry name" value="SSU_Processome_Comp"/>
</dbReference>
<sequence length="296" mass="34332">MDSEDDTLDENESQYFLGEMLNKLYDLGGDILEESEQKRTSKSKRETQKHRQKIAESRATDHSKEQPEHSTSRSKAKKCRKSVAAFFKKLKDEQLLHADYVCGEAINTNQSTLSTLAKKPEEKKVQVEVVTFLDPSKKKKSEPESTQSANVETSLEVNKKSQEEKTDTQVFNLEEKARLEVHRFGITGYKMEKQRMFEQERAIMLGAKPPKPEYVNYKTYQDNIRQKKMAVTEKVELETKSDIPKRKRRKEQEDRRTQKKKSGDFLPTGQVGTFRNGTLILSTKDIKKIKSSKMRK</sequence>
<dbReference type="OMA" id="QRVFEQE"/>
<dbReference type="Pfam" id="PF15375">
    <property type="entry name" value="FSAF1"/>
    <property type="match status" value="1"/>
</dbReference>
<feature type="compositionally biased region" description="Basic and acidic residues" evidence="1">
    <location>
        <begin position="157"/>
        <end position="169"/>
    </location>
</feature>